<evidence type="ECO:0000259" key="5">
    <source>
        <dbReference type="PROSITE" id="PS50977"/>
    </source>
</evidence>
<organism evidence="6 7">
    <name type="scientific">Paenibacillus silagei</name>
    <dbReference type="NCBI Taxonomy" id="1670801"/>
    <lineage>
        <taxon>Bacteria</taxon>
        <taxon>Bacillati</taxon>
        <taxon>Bacillota</taxon>
        <taxon>Bacilli</taxon>
        <taxon>Bacillales</taxon>
        <taxon>Paenibacillaceae</taxon>
        <taxon>Paenibacillus</taxon>
    </lineage>
</organism>
<reference evidence="6 7" key="1">
    <citation type="submission" date="2021-03" db="EMBL/GenBank/DDBJ databases">
        <title>Genomic Encyclopedia of Type Strains, Phase IV (KMG-IV): sequencing the most valuable type-strain genomes for metagenomic binning, comparative biology and taxonomic classification.</title>
        <authorList>
            <person name="Goeker M."/>
        </authorList>
    </citation>
    <scope>NUCLEOTIDE SEQUENCE [LARGE SCALE GENOMIC DNA]</scope>
    <source>
        <strain evidence="6 7">DSM 101953</strain>
    </source>
</reference>
<dbReference type="Gene3D" id="1.10.357.10">
    <property type="entry name" value="Tetracycline Repressor, domain 2"/>
    <property type="match status" value="1"/>
</dbReference>
<dbReference type="InterPro" id="IPR009057">
    <property type="entry name" value="Homeodomain-like_sf"/>
</dbReference>
<dbReference type="PANTHER" id="PTHR47506:SF1">
    <property type="entry name" value="HTH-TYPE TRANSCRIPTIONAL REGULATOR YJDC"/>
    <property type="match status" value="1"/>
</dbReference>
<gene>
    <name evidence="6" type="ORF">J2Z70_005811</name>
</gene>
<comment type="caution">
    <text evidence="4">Lacks conserved residue(s) required for the propagation of feature annotation.</text>
</comment>
<accession>A0ABS4NZX9</accession>
<evidence type="ECO:0000256" key="4">
    <source>
        <dbReference type="PROSITE-ProRule" id="PRU00335"/>
    </source>
</evidence>
<dbReference type="SUPFAM" id="SSF48498">
    <property type="entry name" value="Tetracyclin repressor-like, C-terminal domain"/>
    <property type="match status" value="1"/>
</dbReference>
<dbReference type="PANTHER" id="PTHR47506">
    <property type="entry name" value="TRANSCRIPTIONAL REGULATORY PROTEIN"/>
    <property type="match status" value="1"/>
</dbReference>
<keyword evidence="1" id="KW-0805">Transcription regulation</keyword>
<dbReference type="InterPro" id="IPR036271">
    <property type="entry name" value="Tet_transcr_reg_TetR-rel_C_sf"/>
</dbReference>
<evidence type="ECO:0000256" key="1">
    <source>
        <dbReference type="ARBA" id="ARBA00023015"/>
    </source>
</evidence>
<dbReference type="Proteomes" id="UP000773462">
    <property type="component" value="Unassembled WGS sequence"/>
</dbReference>
<dbReference type="Gene3D" id="1.10.10.60">
    <property type="entry name" value="Homeodomain-like"/>
    <property type="match status" value="1"/>
</dbReference>
<keyword evidence="2 4" id="KW-0238">DNA-binding</keyword>
<protein>
    <submittedName>
        <fullName evidence="6">AcrR family transcriptional regulator</fullName>
    </submittedName>
</protein>
<dbReference type="InterPro" id="IPR001647">
    <property type="entry name" value="HTH_TetR"/>
</dbReference>
<dbReference type="Pfam" id="PF00440">
    <property type="entry name" value="TetR_N"/>
    <property type="match status" value="1"/>
</dbReference>
<feature type="domain" description="HTH tetR-type" evidence="5">
    <location>
        <begin position="1"/>
        <end position="37"/>
    </location>
</feature>
<evidence type="ECO:0000313" key="6">
    <source>
        <dbReference type="EMBL" id="MBP2115613.1"/>
    </source>
</evidence>
<evidence type="ECO:0000256" key="3">
    <source>
        <dbReference type="ARBA" id="ARBA00023163"/>
    </source>
</evidence>
<comment type="caution">
    <text evidence="6">The sequence shown here is derived from an EMBL/GenBank/DDBJ whole genome shotgun (WGS) entry which is preliminary data.</text>
</comment>
<proteinExistence type="predicted"/>
<keyword evidence="3" id="KW-0804">Transcription</keyword>
<evidence type="ECO:0000256" key="2">
    <source>
        <dbReference type="ARBA" id="ARBA00023125"/>
    </source>
</evidence>
<name>A0ABS4NZX9_9BACL</name>
<dbReference type="SUPFAM" id="SSF46689">
    <property type="entry name" value="Homeodomain-like"/>
    <property type="match status" value="1"/>
</dbReference>
<keyword evidence="7" id="KW-1185">Reference proteome</keyword>
<dbReference type="EMBL" id="JAGGLV010000029">
    <property type="protein sequence ID" value="MBP2115613.1"/>
    <property type="molecule type" value="Genomic_DNA"/>
</dbReference>
<dbReference type="PROSITE" id="PS50977">
    <property type="entry name" value="HTH_TETR_2"/>
    <property type="match status" value="1"/>
</dbReference>
<dbReference type="Pfam" id="PF08360">
    <property type="entry name" value="TetR_C_5"/>
    <property type="match status" value="1"/>
</dbReference>
<evidence type="ECO:0000313" key="7">
    <source>
        <dbReference type="Proteomes" id="UP000773462"/>
    </source>
</evidence>
<sequence>MNEVCTAAKVSKGSLYHHFPGKDELFLYVVEVDTQKWLNEWEELRSGISGTEDRLYALGDHYAKDIQNPLIHALEEYGRSHTLSKEISERLSHIFESVTEACRVLLQEGMDSGYLIRGDLDNYVITLSAMLEGISRVHEITGKTDTPETIRAYYRAGIQILLQGIGSGKIEQ</sequence>
<dbReference type="InterPro" id="IPR013571">
    <property type="entry name" value="Tscrpt_reg_QacR_C"/>
</dbReference>